<dbReference type="InterPro" id="IPR012341">
    <property type="entry name" value="6hp_glycosidase-like_sf"/>
</dbReference>
<keyword evidence="4" id="KW-0378">Hydrolase</keyword>
<dbReference type="GO" id="GO:0005975">
    <property type="term" value="P:carbohydrate metabolic process"/>
    <property type="evidence" value="ECO:0007669"/>
    <property type="project" value="InterPro"/>
</dbReference>
<dbReference type="Pfam" id="PF22124">
    <property type="entry name" value="Glyco_hydro_95_cat"/>
    <property type="match status" value="1"/>
</dbReference>
<accession>A0AAE3AVD4</accession>
<dbReference type="InterPro" id="IPR049053">
    <property type="entry name" value="AFCA-like_C"/>
</dbReference>
<evidence type="ECO:0000313" key="4">
    <source>
        <dbReference type="EMBL" id="MCC2168538.1"/>
    </source>
</evidence>
<dbReference type="Gene3D" id="1.50.10.10">
    <property type="match status" value="1"/>
</dbReference>
<feature type="domain" description="Glycosyl hydrolase family 95 catalytic" evidence="3">
    <location>
        <begin position="285"/>
        <end position="719"/>
    </location>
</feature>
<dbReference type="SUPFAM" id="SSF48208">
    <property type="entry name" value="Six-hairpin glycosidases"/>
    <property type="match status" value="1"/>
</dbReference>
<comment type="caution">
    <text evidence="4">The sequence shown here is derived from an EMBL/GenBank/DDBJ whole genome shotgun (WGS) entry which is preliminary data.</text>
</comment>
<keyword evidence="5" id="KW-1185">Reference proteome</keyword>
<dbReference type="InterPro" id="IPR054363">
    <property type="entry name" value="GH95_cat"/>
</dbReference>
<proteinExistence type="predicted"/>
<evidence type="ECO:0000259" key="3">
    <source>
        <dbReference type="Pfam" id="PF22124"/>
    </source>
</evidence>
<dbReference type="AlphaFoldDB" id="A0AAE3AVD4"/>
<dbReference type="InterPro" id="IPR027414">
    <property type="entry name" value="GH95_N_dom"/>
</dbReference>
<gene>
    <name evidence="4" type="ORF">LKD45_12705</name>
</gene>
<organism evidence="4 5">
    <name type="scientific">Gallintestinimicrobium propionicum</name>
    <dbReference type="NCBI Taxonomy" id="2981770"/>
    <lineage>
        <taxon>Bacteria</taxon>
        <taxon>Bacillati</taxon>
        <taxon>Bacillota</taxon>
        <taxon>Clostridia</taxon>
        <taxon>Lachnospirales</taxon>
        <taxon>Lachnospiraceae</taxon>
        <taxon>Gallintestinimicrobium</taxon>
    </lineage>
</organism>
<reference evidence="4 5" key="1">
    <citation type="submission" date="2021-10" db="EMBL/GenBank/DDBJ databases">
        <title>Anaerobic single-cell dispensing facilitates the cultivation of human gut bacteria.</title>
        <authorList>
            <person name="Afrizal A."/>
        </authorList>
    </citation>
    <scope>NUCLEOTIDE SEQUENCE [LARGE SCALE GENOMIC DNA]</scope>
    <source>
        <strain evidence="4 5">CLA-AA-H244</strain>
    </source>
</reference>
<dbReference type="Pfam" id="PF14498">
    <property type="entry name" value="Glyco_hyd_65N_2"/>
    <property type="match status" value="1"/>
</dbReference>
<protein>
    <submittedName>
        <fullName evidence="4">Glycoside hydrolase family 95 protein</fullName>
    </submittedName>
</protein>
<dbReference type="Pfam" id="PF21307">
    <property type="entry name" value="Glyco_hydro_95_C"/>
    <property type="match status" value="1"/>
</dbReference>
<dbReference type="Proteomes" id="UP001199355">
    <property type="component" value="Unassembled WGS sequence"/>
</dbReference>
<dbReference type="RefSeq" id="WP_308728758.1">
    <property type="nucleotide sequence ID" value="NZ_JAJEQF010000039.1"/>
</dbReference>
<evidence type="ECO:0000313" key="5">
    <source>
        <dbReference type="Proteomes" id="UP001199355"/>
    </source>
</evidence>
<dbReference type="EMBL" id="JAJEQF010000039">
    <property type="protein sequence ID" value="MCC2168538.1"/>
    <property type="molecule type" value="Genomic_DNA"/>
</dbReference>
<name>A0AAE3AVD4_9FIRM</name>
<evidence type="ECO:0000259" key="2">
    <source>
        <dbReference type="Pfam" id="PF21307"/>
    </source>
</evidence>
<dbReference type="InterPro" id="IPR016518">
    <property type="entry name" value="Alpha-L-fucosidase"/>
</dbReference>
<sequence>MKRERILKFTTPASIWQEAFPIGNGRLGAFVYGGTDVELLRINEDTLWSGYPGDEQTGMTKDAIDQARELAKQGRYREADALLKESNKGARDVQIYEPFGDLVLTFEKEREITAYERSLDLDTACVNVTYRDRDNAFEETCFASAPAQEICLRICAEKPFTVKISAENGFLTEQRYETDGFALFGRLPGKSLRTVGSGKGEVEFFVFSEIPEEMGMRYEGRGRVRTAGGTTEAQADGLVCKDVLELEIFLAVRSSYAGADRHPETEGADTAALLETDLHGSERSFEVLKQEHIAEYQELFNRVELELPESGREQLDLRERILQYEKDPDDTALESLMFDFGRYLLISCSRPGSQPANLQGLWNCEKLPPWHSDYTVNINTEMNYWMTGPCRLHELIEPLVRMNRELLDNGKQTAKTYFGCDGAACFHNVDLWRKTSPADGSPSWAFWPFGAAWMCRNLFDEYLFTKNNDYLREIFLILEENVRFCYNVLEKTPDGYAVCPATSPENMFLDHGEKTSIGLYTENTLAIIRNLFRDYLEACDALKRESDAAGADSVSASTATAYSNSAAVFPDAVLSQSVREILPKIVPTKIGSKGQILEWNEEFEESEPHHRHLSHLYEFHPGRGITNRTPELYSAVKESLTERGDETTGWSMAWKMLMWARLEEGTHIDGLMKLLFRLNEPRDPKMSERGGVYANLLCAHPPFQMDGNFGYTAGIAELLVQSHADEIVILPALPGHWTKGSVKGLGVRGNVCVDITWDEEKTECTLISSTDQKRTVRIKGGIQKEISLTAGKAVSFGCNRAGEQVE</sequence>
<dbReference type="PANTHER" id="PTHR31084:SF0">
    <property type="entry name" value="ALPHA-L-FUCOSIDASE 2"/>
    <property type="match status" value="1"/>
</dbReference>
<dbReference type="GO" id="GO:0004560">
    <property type="term" value="F:alpha-L-fucosidase activity"/>
    <property type="evidence" value="ECO:0007669"/>
    <property type="project" value="InterPro"/>
</dbReference>
<evidence type="ECO:0000259" key="1">
    <source>
        <dbReference type="Pfam" id="PF14498"/>
    </source>
</evidence>
<dbReference type="PANTHER" id="PTHR31084">
    <property type="entry name" value="ALPHA-L-FUCOSIDASE 2"/>
    <property type="match status" value="1"/>
</dbReference>
<feature type="domain" description="Alpha fucosidase A-like C-terminal" evidence="2">
    <location>
        <begin position="721"/>
        <end position="783"/>
    </location>
</feature>
<feature type="domain" description="Glycosyl hydrolase family 95 N-terminal" evidence="1">
    <location>
        <begin position="7"/>
        <end position="257"/>
    </location>
</feature>
<dbReference type="PIRSF" id="PIRSF007663">
    <property type="entry name" value="UCP007663"/>
    <property type="match status" value="1"/>
</dbReference>
<dbReference type="InterPro" id="IPR008928">
    <property type="entry name" value="6-hairpin_glycosidase_sf"/>
</dbReference>